<dbReference type="PROSITE" id="PS50110">
    <property type="entry name" value="RESPONSE_REGULATORY"/>
    <property type="match status" value="1"/>
</dbReference>
<dbReference type="FunFam" id="1.10.10.10:FF:000005">
    <property type="entry name" value="Two-component system response regulator"/>
    <property type="match status" value="1"/>
</dbReference>
<dbReference type="GO" id="GO:0032993">
    <property type="term" value="C:protein-DNA complex"/>
    <property type="evidence" value="ECO:0007669"/>
    <property type="project" value="TreeGrafter"/>
</dbReference>
<dbReference type="EMBL" id="BAHD01000072">
    <property type="protein sequence ID" value="GAB97497.1"/>
    <property type="molecule type" value="Genomic_DNA"/>
</dbReference>
<dbReference type="InterPro" id="IPR039420">
    <property type="entry name" value="WalR-like"/>
</dbReference>
<dbReference type="InterPro" id="IPR036388">
    <property type="entry name" value="WH-like_DNA-bd_sf"/>
</dbReference>
<dbReference type="Gene3D" id="3.40.50.2300">
    <property type="match status" value="1"/>
</dbReference>
<dbReference type="Gene3D" id="6.10.250.690">
    <property type="match status" value="1"/>
</dbReference>
<feature type="DNA-binding region" description="OmpR/PhoB-type" evidence="7">
    <location>
        <begin position="124"/>
        <end position="222"/>
    </location>
</feature>
<evidence type="ECO:0000256" key="4">
    <source>
        <dbReference type="ARBA" id="ARBA00023125"/>
    </source>
</evidence>
<dbReference type="SMART" id="SM00862">
    <property type="entry name" value="Trans_reg_C"/>
    <property type="match status" value="1"/>
</dbReference>
<dbReference type="OrthoDB" id="3197131at2"/>
<dbReference type="PANTHER" id="PTHR48111">
    <property type="entry name" value="REGULATOR OF RPOS"/>
    <property type="match status" value="1"/>
</dbReference>
<name>K6WZF1_9MICO</name>
<dbReference type="GO" id="GO:0005829">
    <property type="term" value="C:cytosol"/>
    <property type="evidence" value="ECO:0007669"/>
    <property type="project" value="TreeGrafter"/>
</dbReference>
<dbReference type="Pfam" id="PF00072">
    <property type="entry name" value="Response_reg"/>
    <property type="match status" value="1"/>
</dbReference>
<dbReference type="eggNOG" id="COG0745">
    <property type="taxonomic scope" value="Bacteria"/>
</dbReference>
<comment type="caution">
    <text evidence="10">The sequence shown here is derived from an EMBL/GenBank/DDBJ whole genome shotgun (WGS) entry which is preliminary data.</text>
</comment>
<evidence type="ECO:0000313" key="11">
    <source>
        <dbReference type="Proteomes" id="UP000008366"/>
    </source>
</evidence>
<dbReference type="RefSeq" id="WP_006594029.1">
    <property type="nucleotide sequence ID" value="NZ_BAHD01000072.1"/>
</dbReference>
<dbReference type="STRING" id="1184609.KILIM_072_00060"/>
<dbReference type="SMART" id="SM00448">
    <property type="entry name" value="REC"/>
    <property type="match status" value="1"/>
</dbReference>
<sequence length="234" mass="25919">MHLLVVEDDRSLTAVLRSGLTKHGCTVEFAHNGTEGLYLATENEYDVVVLDIMLPGLNGYKIVEKMRAAGVWTPVLMLTAKDGPWDQVDAFDLGADDYLTKPFDFIVLLARLRALARRGGAERPTTLAVGDLSLDPATHDVRRGDTSIRLTAKEFTLLEYFMRRPGRVLTKPQLLDGVWDPAYEGDVNIVEVYVGYLRRKIDGPFGRKSLETLRGVGYRLVDDAASSPPEPAAE</sequence>
<dbReference type="Proteomes" id="UP000008366">
    <property type="component" value="Unassembled WGS sequence"/>
</dbReference>
<reference evidence="10 11" key="1">
    <citation type="submission" date="2012-08" db="EMBL/GenBank/DDBJ databases">
        <title>Whole genome shotgun sequence of Kineosphaera limosa NBRC 100340.</title>
        <authorList>
            <person name="Yoshida I."/>
            <person name="Isaki S."/>
            <person name="Hosoyama A."/>
            <person name="Tsuchikane K."/>
            <person name="Katsumata H."/>
            <person name="Ando Y."/>
            <person name="Ohji S."/>
            <person name="Hamada M."/>
            <person name="Tamura T."/>
            <person name="Yamazoe A."/>
            <person name="Yamazaki S."/>
            <person name="Fujita N."/>
        </authorList>
    </citation>
    <scope>NUCLEOTIDE SEQUENCE [LARGE SCALE GENOMIC DNA]</scope>
    <source>
        <strain evidence="10 11">NBRC 100340</strain>
    </source>
</reference>
<dbReference type="InterPro" id="IPR011006">
    <property type="entry name" value="CheY-like_superfamily"/>
</dbReference>
<dbReference type="Pfam" id="PF00486">
    <property type="entry name" value="Trans_reg_C"/>
    <property type="match status" value="1"/>
</dbReference>
<evidence type="ECO:0000256" key="7">
    <source>
        <dbReference type="PROSITE-ProRule" id="PRU01091"/>
    </source>
</evidence>
<dbReference type="PROSITE" id="PS51755">
    <property type="entry name" value="OMPR_PHOB"/>
    <property type="match status" value="1"/>
</dbReference>
<evidence type="ECO:0000256" key="1">
    <source>
        <dbReference type="ARBA" id="ARBA00022553"/>
    </source>
</evidence>
<dbReference type="PANTHER" id="PTHR48111:SF28">
    <property type="entry name" value="TRANSCRIPTIONAL REGULATORY PROTEIN TCRX-RELATED"/>
    <property type="match status" value="1"/>
</dbReference>
<dbReference type="GO" id="GO:0006355">
    <property type="term" value="P:regulation of DNA-templated transcription"/>
    <property type="evidence" value="ECO:0007669"/>
    <property type="project" value="InterPro"/>
</dbReference>
<feature type="domain" description="Response regulatory" evidence="8">
    <location>
        <begin position="2"/>
        <end position="116"/>
    </location>
</feature>
<keyword evidence="11" id="KW-1185">Reference proteome</keyword>
<accession>K6WZF1</accession>
<feature type="domain" description="OmpR/PhoB-type" evidence="9">
    <location>
        <begin position="124"/>
        <end position="222"/>
    </location>
</feature>
<dbReference type="GO" id="GO:0000976">
    <property type="term" value="F:transcription cis-regulatory region binding"/>
    <property type="evidence" value="ECO:0007669"/>
    <property type="project" value="TreeGrafter"/>
</dbReference>
<keyword evidence="2" id="KW-0902">Two-component regulatory system</keyword>
<dbReference type="Gene3D" id="1.10.10.10">
    <property type="entry name" value="Winged helix-like DNA-binding domain superfamily/Winged helix DNA-binding domain"/>
    <property type="match status" value="1"/>
</dbReference>
<evidence type="ECO:0000259" key="9">
    <source>
        <dbReference type="PROSITE" id="PS51755"/>
    </source>
</evidence>
<keyword evidence="1 6" id="KW-0597">Phosphoprotein</keyword>
<evidence type="ECO:0000256" key="5">
    <source>
        <dbReference type="ARBA" id="ARBA00023163"/>
    </source>
</evidence>
<keyword evidence="4 7" id="KW-0238">DNA-binding</keyword>
<gene>
    <name evidence="10" type="ORF">KILIM_072_00060</name>
</gene>
<dbReference type="CDD" id="cd19935">
    <property type="entry name" value="REC_OmpR_CusR-like"/>
    <property type="match status" value="1"/>
</dbReference>
<dbReference type="AlphaFoldDB" id="K6WZF1"/>
<feature type="modified residue" description="4-aspartylphosphate" evidence="6">
    <location>
        <position position="51"/>
    </location>
</feature>
<dbReference type="FunFam" id="3.40.50.2300:FF:000002">
    <property type="entry name" value="DNA-binding response regulator PhoP"/>
    <property type="match status" value="1"/>
</dbReference>
<evidence type="ECO:0000313" key="10">
    <source>
        <dbReference type="EMBL" id="GAB97497.1"/>
    </source>
</evidence>
<dbReference type="InterPro" id="IPR001867">
    <property type="entry name" value="OmpR/PhoB-type_DNA-bd"/>
</dbReference>
<keyword evidence="3" id="KW-0805">Transcription regulation</keyword>
<keyword evidence="5" id="KW-0804">Transcription</keyword>
<proteinExistence type="predicted"/>
<dbReference type="CDD" id="cd00383">
    <property type="entry name" value="trans_reg_C"/>
    <property type="match status" value="1"/>
</dbReference>
<evidence type="ECO:0000259" key="8">
    <source>
        <dbReference type="PROSITE" id="PS50110"/>
    </source>
</evidence>
<dbReference type="GO" id="GO:0000156">
    <property type="term" value="F:phosphorelay response regulator activity"/>
    <property type="evidence" value="ECO:0007669"/>
    <property type="project" value="TreeGrafter"/>
</dbReference>
<evidence type="ECO:0000256" key="3">
    <source>
        <dbReference type="ARBA" id="ARBA00023015"/>
    </source>
</evidence>
<organism evidence="10 11">
    <name type="scientific">Kineosphaera limosa NBRC 100340</name>
    <dbReference type="NCBI Taxonomy" id="1184609"/>
    <lineage>
        <taxon>Bacteria</taxon>
        <taxon>Bacillati</taxon>
        <taxon>Actinomycetota</taxon>
        <taxon>Actinomycetes</taxon>
        <taxon>Micrococcales</taxon>
        <taxon>Dermatophilaceae</taxon>
        <taxon>Kineosphaera</taxon>
    </lineage>
</organism>
<protein>
    <submittedName>
        <fullName evidence="10">Putative two-component response regulator</fullName>
    </submittedName>
</protein>
<dbReference type="InterPro" id="IPR001789">
    <property type="entry name" value="Sig_transdc_resp-reg_receiver"/>
</dbReference>
<evidence type="ECO:0000256" key="2">
    <source>
        <dbReference type="ARBA" id="ARBA00023012"/>
    </source>
</evidence>
<evidence type="ECO:0000256" key="6">
    <source>
        <dbReference type="PROSITE-ProRule" id="PRU00169"/>
    </source>
</evidence>
<dbReference type="SUPFAM" id="SSF52172">
    <property type="entry name" value="CheY-like"/>
    <property type="match status" value="1"/>
</dbReference>